<dbReference type="EMBL" id="LWBR01000001">
    <property type="protein sequence ID" value="KZN98087.1"/>
    <property type="molecule type" value="Genomic_DNA"/>
</dbReference>
<dbReference type="CDD" id="cd06223">
    <property type="entry name" value="PRTases_typeI"/>
    <property type="match status" value="1"/>
</dbReference>
<feature type="domain" description="Phosphoribosyltransferase" evidence="2">
    <location>
        <begin position="137"/>
        <end position="228"/>
    </location>
</feature>
<sequence>MGRCLYCFKSIDVRLTWRRLFFLEKDPVLCEECSSKLNVISGPICPMCGRQNEKAEYCTDCAAWEKHPDYHGVIKKNRSVFQYNEFMKEVLARFKFRGDAILAQMFSEPFVKAFHHHFDKSMILVPIPLGEERLLERGFNQAKLLAQLLQLPIIEPLRKTDAAKQSKKSRIDRMKTKNMFTVTDPKQVHGQHIVIIDDIYTTGATVRQAAKQLMNAGAKSVESFTLVRS</sequence>
<gene>
    <name evidence="4" type="ORF">AZI98_00300</name>
</gene>
<evidence type="ECO:0000256" key="1">
    <source>
        <dbReference type="ARBA" id="ARBA00008007"/>
    </source>
</evidence>
<dbReference type="RefSeq" id="WP_063386366.1">
    <property type="nucleotide sequence ID" value="NZ_QURG01000011.1"/>
</dbReference>
<dbReference type="PANTHER" id="PTHR47505:SF1">
    <property type="entry name" value="DNA UTILIZATION PROTEIN YHGH"/>
    <property type="match status" value="1"/>
</dbReference>
<comment type="caution">
    <text evidence="4">The sequence shown here is derived from an EMBL/GenBank/DDBJ whole genome shotgun (WGS) entry which is preliminary data.</text>
</comment>
<keyword evidence="5" id="KW-1185">Reference proteome</keyword>
<dbReference type="Proteomes" id="UP000076476">
    <property type="component" value="Unassembled WGS sequence"/>
</dbReference>
<dbReference type="PANTHER" id="PTHR47505">
    <property type="entry name" value="DNA UTILIZATION PROTEIN YHGH"/>
    <property type="match status" value="1"/>
</dbReference>
<dbReference type="InterPro" id="IPR044005">
    <property type="entry name" value="DZR_2"/>
</dbReference>
<evidence type="ECO:0000313" key="4">
    <source>
        <dbReference type="EMBL" id="KZN98087.1"/>
    </source>
</evidence>
<evidence type="ECO:0008006" key="6">
    <source>
        <dbReference type="Google" id="ProtNLM"/>
    </source>
</evidence>
<dbReference type="SUPFAM" id="SSF53271">
    <property type="entry name" value="PRTase-like"/>
    <property type="match status" value="1"/>
</dbReference>
<reference evidence="4 5" key="1">
    <citation type="submission" date="2016-04" db="EMBL/GenBank/DDBJ databases">
        <title>Draft genome sequence of Aeribacillus pallidus 8m3 from petroleum reservoir.</title>
        <authorList>
            <person name="Poltaraus A.B."/>
            <person name="Nazina T.N."/>
            <person name="Tourova T.P."/>
            <person name="Malakho S.M."/>
            <person name="Korshunova A.V."/>
            <person name="Sokolova D.S."/>
        </authorList>
    </citation>
    <scope>NUCLEOTIDE SEQUENCE [LARGE SCALE GENOMIC DNA]</scope>
    <source>
        <strain evidence="4 5">8m3</strain>
    </source>
</reference>
<accession>A0A161ZX30</accession>
<dbReference type="InterPro" id="IPR051910">
    <property type="entry name" value="ComF/GntX_DNA_util-trans"/>
</dbReference>
<dbReference type="AlphaFoldDB" id="A0A161ZX30"/>
<proteinExistence type="inferred from homology"/>
<feature type="domain" description="Double zinc ribbon" evidence="3">
    <location>
        <begin position="24"/>
        <end position="62"/>
    </location>
</feature>
<organism evidence="4 5">
    <name type="scientific">Aeribacillus pallidus</name>
    <dbReference type="NCBI Taxonomy" id="33936"/>
    <lineage>
        <taxon>Bacteria</taxon>
        <taxon>Bacillati</taxon>
        <taxon>Bacillota</taxon>
        <taxon>Bacilli</taxon>
        <taxon>Bacillales</taxon>
        <taxon>Bacillaceae</taxon>
        <taxon>Aeribacillus</taxon>
    </lineage>
</organism>
<dbReference type="InterPro" id="IPR000836">
    <property type="entry name" value="PRTase_dom"/>
</dbReference>
<dbReference type="InterPro" id="IPR029057">
    <property type="entry name" value="PRTase-like"/>
</dbReference>
<name>A0A161ZX30_9BACI</name>
<dbReference type="STRING" id="33936.AZI98_00300"/>
<comment type="similarity">
    <text evidence="1">Belongs to the ComF/GntX family.</text>
</comment>
<dbReference type="Gene3D" id="3.40.50.2020">
    <property type="match status" value="1"/>
</dbReference>
<protein>
    <recommendedName>
        <fullName evidence="6">Amidophosphoribosyltransferase</fullName>
    </recommendedName>
</protein>
<dbReference type="Pfam" id="PF18912">
    <property type="entry name" value="DZR_2"/>
    <property type="match status" value="1"/>
</dbReference>
<evidence type="ECO:0000259" key="3">
    <source>
        <dbReference type="Pfam" id="PF18912"/>
    </source>
</evidence>
<evidence type="ECO:0000259" key="2">
    <source>
        <dbReference type="Pfam" id="PF00156"/>
    </source>
</evidence>
<dbReference type="Pfam" id="PF00156">
    <property type="entry name" value="Pribosyltran"/>
    <property type="match status" value="1"/>
</dbReference>
<evidence type="ECO:0000313" key="5">
    <source>
        <dbReference type="Proteomes" id="UP000076476"/>
    </source>
</evidence>
<dbReference type="OrthoDB" id="9779910at2"/>